<sequence length="156" mass="16197">MTAGTPQTPGDQAAVVVARTGIPVLLLIAHPGALTVSATVGADPHRRYTSTTALYEDGWRAEVHAPGGPSPEDLVRRALPGAAKAQPVLLATPGEVIWGTGTSHDGLTARAGNWNGWTLFHLTRDQHDRGRLPALRLVGAESLSTGRPGLEAVPGP</sequence>
<reference evidence="1 2" key="1">
    <citation type="submission" date="2018-08" db="EMBL/GenBank/DDBJ databases">
        <title>Diversity &amp; Physiological Properties of Lignin-Decomposing Actinobacteria from Soil.</title>
        <authorList>
            <person name="Roh S.G."/>
            <person name="Kim S.B."/>
        </authorList>
    </citation>
    <scope>NUCLEOTIDE SEQUENCE [LARGE SCALE GENOMIC DNA]</scope>
    <source>
        <strain evidence="1 2">MMS17-GH009</strain>
    </source>
</reference>
<protein>
    <submittedName>
        <fullName evidence="1">Uncharacterized protein</fullName>
    </submittedName>
</protein>
<name>A0A373A3K9_9ACTN</name>
<proteinExistence type="predicted"/>
<dbReference type="RefSeq" id="WP_117490208.1">
    <property type="nucleotide sequence ID" value="NZ_QVIG01000001.1"/>
</dbReference>
<evidence type="ECO:0000313" key="1">
    <source>
        <dbReference type="EMBL" id="RGD62025.1"/>
    </source>
</evidence>
<accession>A0A373A3K9</accession>
<keyword evidence="2" id="KW-1185">Reference proteome</keyword>
<evidence type="ECO:0000313" key="2">
    <source>
        <dbReference type="Proteomes" id="UP000263377"/>
    </source>
</evidence>
<dbReference type="Proteomes" id="UP000263377">
    <property type="component" value="Unassembled WGS sequence"/>
</dbReference>
<dbReference type="AlphaFoldDB" id="A0A373A3K9"/>
<gene>
    <name evidence="1" type="ORF">DR950_33620</name>
</gene>
<comment type="caution">
    <text evidence="1">The sequence shown here is derived from an EMBL/GenBank/DDBJ whole genome shotgun (WGS) entry which is preliminary data.</text>
</comment>
<dbReference type="EMBL" id="QVIG01000001">
    <property type="protein sequence ID" value="RGD62025.1"/>
    <property type="molecule type" value="Genomic_DNA"/>
</dbReference>
<organism evidence="1 2">
    <name type="scientific">Kitasatospora xanthocidica</name>
    <dbReference type="NCBI Taxonomy" id="83382"/>
    <lineage>
        <taxon>Bacteria</taxon>
        <taxon>Bacillati</taxon>
        <taxon>Actinomycetota</taxon>
        <taxon>Actinomycetes</taxon>
        <taxon>Kitasatosporales</taxon>
        <taxon>Streptomycetaceae</taxon>
        <taxon>Kitasatospora</taxon>
    </lineage>
</organism>